<evidence type="ECO:0000313" key="9">
    <source>
        <dbReference type="Proteomes" id="UP000078486"/>
    </source>
</evidence>
<evidence type="ECO:0000256" key="2">
    <source>
        <dbReference type="ARBA" id="ARBA00006577"/>
    </source>
</evidence>
<sequence length="178" mass="18973">MKNIHVILILGAALTIVALISRSGMLARKNPGEPINSAMRAATQTAEKHELSAQDLEGIAKRFPHAGIVVLPSGLRYIVLAEGQGEAPRRGQTVVAHYTGTLLNGKVFDSSAGGQPFEFAVGAGRVIPGWDEAFLGMKKGEKRVLIIPYWLGYGERGAGSDIPGKATLVFEVEVLDIK</sequence>
<dbReference type="FunFam" id="3.10.50.40:FF:000006">
    <property type="entry name" value="Peptidyl-prolyl cis-trans isomerase"/>
    <property type="match status" value="1"/>
</dbReference>
<dbReference type="PROSITE" id="PS50059">
    <property type="entry name" value="FKBP_PPIASE"/>
    <property type="match status" value="1"/>
</dbReference>
<dbReference type="OrthoDB" id="9814548at2"/>
<dbReference type="STRING" id="1184151.AW736_02975"/>
<dbReference type="EMBL" id="LRRQ01000027">
    <property type="protein sequence ID" value="OAM91437.1"/>
    <property type="molecule type" value="Genomic_DNA"/>
</dbReference>
<evidence type="ECO:0000256" key="1">
    <source>
        <dbReference type="ARBA" id="ARBA00000971"/>
    </source>
</evidence>
<dbReference type="RefSeq" id="WP_068768791.1">
    <property type="nucleotide sequence ID" value="NZ_CP109796.1"/>
</dbReference>
<dbReference type="SUPFAM" id="SSF54534">
    <property type="entry name" value="FKBP-like"/>
    <property type="match status" value="1"/>
</dbReference>
<keyword evidence="4 5" id="KW-0413">Isomerase</keyword>
<accession>A0A178IQ25</accession>
<dbReference type="Pfam" id="PF00254">
    <property type="entry name" value="FKBP_C"/>
    <property type="match status" value="1"/>
</dbReference>
<dbReference type="InterPro" id="IPR046357">
    <property type="entry name" value="PPIase_dom_sf"/>
</dbReference>
<comment type="catalytic activity">
    <reaction evidence="1 5 6">
        <text>[protein]-peptidylproline (omega=180) = [protein]-peptidylproline (omega=0)</text>
        <dbReference type="Rhea" id="RHEA:16237"/>
        <dbReference type="Rhea" id="RHEA-COMP:10747"/>
        <dbReference type="Rhea" id="RHEA-COMP:10748"/>
        <dbReference type="ChEBI" id="CHEBI:83833"/>
        <dbReference type="ChEBI" id="CHEBI:83834"/>
        <dbReference type="EC" id="5.2.1.8"/>
    </reaction>
</comment>
<gene>
    <name evidence="8" type="ORF">AW736_02975</name>
</gene>
<evidence type="ECO:0000256" key="6">
    <source>
        <dbReference type="RuleBase" id="RU003915"/>
    </source>
</evidence>
<protein>
    <recommendedName>
        <fullName evidence="6">Peptidyl-prolyl cis-trans isomerase</fullName>
        <ecNumber evidence="6">5.2.1.8</ecNumber>
    </recommendedName>
</protein>
<comment type="similarity">
    <text evidence="2 6">Belongs to the FKBP-type PPIase family.</text>
</comment>
<dbReference type="Gene3D" id="3.10.50.40">
    <property type="match status" value="1"/>
</dbReference>
<organism evidence="8 9">
    <name type="scientific">Termitidicoccus mucosus</name>
    <dbReference type="NCBI Taxonomy" id="1184151"/>
    <lineage>
        <taxon>Bacteria</taxon>
        <taxon>Pseudomonadati</taxon>
        <taxon>Verrucomicrobiota</taxon>
        <taxon>Opitutia</taxon>
        <taxon>Opitutales</taxon>
        <taxon>Opitutaceae</taxon>
        <taxon>Termitidicoccus</taxon>
    </lineage>
</organism>
<reference evidence="8 9" key="1">
    <citation type="submission" date="2016-01" db="EMBL/GenBank/DDBJ databases">
        <title>High potential of lignocellulose degradation of a new Verrucomicrobia species.</title>
        <authorList>
            <person name="Wang Y."/>
            <person name="Shi Y."/>
            <person name="Qiu Z."/>
            <person name="Liu S."/>
            <person name="Yang H."/>
        </authorList>
    </citation>
    <scope>NUCLEOTIDE SEQUENCE [LARGE SCALE GENOMIC DNA]</scope>
    <source>
        <strain evidence="8 9">TSB47</strain>
    </source>
</reference>
<dbReference type="InterPro" id="IPR001179">
    <property type="entry name" value="PPIase_FKBP_dom"/>
</dbReference>
<evidence type="ECO:0000259" key="7">
    <source>
        <dbReference type="PROSITE" id="PS50059"/>
    </source>
</evidence>
<dbReference type="Proteomes" id="UP000078486">
    <property type="component" value="Unassembled WGS sequence"/>
</dbReference>
<evidence type="ECO:0000256" key="4">
    <source>
        <dbReference type="ARBA" id="ARBA00023235"/>
    </source>
</evidence>
<dbReference type="PANTHER" id="PTHR43811:SF19">
    <property type="entry name" value="39 KDA FK506-BINDING NUCLEAR PROTEIN"/>
    <property type="match status" value="1"/>
</dbReference>
<name>A0A178IQ25_9BACT</name>
<dbReference type="EC" id="5.2.1.8" evidence="6"/>
<dbReference type="GO" id="GO:0003755">
    <property type="term" value="F:peptidyl-prolyl cis-trans isomerase activity"/>
    <property type="evidence" value="ECO:0007669"/>
    <property type="project" value="UniProtKB-UniRule"/>
</dbReference>
<proteinExistence type="inferred from homology"/>
<keyword evidence="3 5" id="KW-0697">Rotamase</keyword>
<comment type="caution">
    <text evidence="8">The sequence shown here is derived from an EMBL/GenBank/DDBJ whole genome shotgun (WGS) entry which is preliminary data.</text>
</comment>
<evidence type="ECO:0000256" key="3">
    <source>
        <dbReference type="ARBA" id="ARBA00023110"/>
    </source>
</evidence>
<feature type="domain" description="PPIase FKBP-type" evidence="7">
    <location>
        <begin position="91"/>
        <end position="178"/>
    </location>
</feature>
<dbReference type="PANTHER" id="PTHR43811">
    <property type="entry name" value="FKBP-TYPE PEPTIDYL-PROLYL CIS-TRANS ISOMERASE FKPA"/>
    <property type="match status" value="1"/>
</dbReference>
<evidence type="ECO:0000256" key="5">
    <source>
        <dbReference type="PROSITE-ProRule" id="PRU00277"/>
    </source>
</evidence>
<keyword evidence="9" id="KW-1185">Reference proteome</keyword>
<evidence type="ECO:0000313" key="8">
    <source>
        <dbReference type="EMBL" id="OAM91437.1"/>
    </source>
</evidence>
<dbReference type="AlphaFoldDB" id="A0A178IQ25"/>